<proteinExistence type="predicted"/>
<dbReference type="AlphaFoldDB" id="A0A420CMR0"/>
<feature type="region of interest" description="Disordered" evidence="1">
    <location>
        <begin position="14"/>
        <end position="35"/>
    </location>
</feature>
<protein>
    <submittedName>
        <fullName evidence="2">Uncharacterized protein</fullName>
    </submittedName>
</protein>
<evidence type="ECO:0000313" key="3">
    <source>
        <dbReference type="Proteomes" id="UP000285906"/>
    </source>
</evidence>
<dbReference type="Proteomes" id="UP000285906">
    <property type="component" value="Unassembled WGS sequence"/>
</dbReference>
<organism evidence="2 3">
    <name type="scientific">Epilithonimonas arachidiradicis</name>
    <dbReference type="NCBI Taxonomy" id="1617282"/>
    <lineage>
        <taxon>Bacteria</taxon>
        <taxon>Pseudomonadati</taxon>
        <taxon>Bacteroidota</taxon>
        <taxon>Flavobacteriia</taxon>
        <taxon>Flavobacteriales</taxon>
        <taxon>Weeksellaceae</taxon>
        <taxon>Chryseobacterium group</taxon>
        <taxon>Epilithonimonas</taxon>
    </lineage>
</organism>
<dbReference type="EMBL" id="RAQH01000010">
    <property type="protein sequence ID" value="RKE79685.1"/>
    <property type="molecule type" value="Genomic_DNA"/>
</dbReference>
<comment type="caution">
    <text evidence="2">The sequence shown here is derived from an EMBL/GenBank/DDBJ whole genome shotgun (WGS) entry which is preliminary data.</text>
</comment>
<evidence type="ECO:0000313" key="2">
    <source>
        <dbReference type="EMBL" id="RKE79685.1"/>
    </source>
</evidence>
<name>A0A420CMR0_9FLAO</name>
<reference evidence="2 3" key="1">
    <citation type="submission" date="2018-09" db="EMBL/GenBank/DDBJ databases">
        <title>Genomic Encyclopedia of Archaeal and Bacterial Type Strains, Phase II (KMG-II): from individual species to whole genera.</title>
        <authorList>
            <person name="Goeker M."/>
        </authorList>
    </citation>
    <scope>NUCLEOTIDE SEQUENCE [LARGE SCALE GENOMIC DNA]</scope>
    <source>
        <strain evidence="2 3">DSM 27620</strain>
    </source>
</reference>
<sequence length="35" mass="4153">MSLNYINFHIFEKNKNGRPTTDDRRKEIAEVEKSA</sequence>
<accession>A0A420CMR0</accession>
<gene>
    <name evidence="2" type="ORF">BXY58_3050</name>
</gene>
<evidence type="ECO:0000256" key="1">
    <source>
        <dbReference type="SAM" id="MobiDB-lite"/>
    </source>
</evidence>